<dbReference type="PANTHER" id="PTHR45138">
    <property type="entry name" value="REGULATORY COMPONENTS OF SENSORY TRANSDUCTION SYSTEM"/>
    <property type="match status" value="1"/>
</dbReference>
<reference evidence="6" key="2">
    <citation type="submission" date="2023-07" db="EMBL/GenBank/DDBJ databases">
        <title>Marinomonas vulgaris A79, complete genome.</title>
        <authorList>
            <person name="Ying J.-J."/>
        </authorList>
    </citation>
    <scope>NUCLEOTIDE SEQUENCE [LARGE SCALE GENOMIC DNA]</scope>
    <source>
        <strain evidence="6">A79</strain>
    </source>
</reference>
<dbReference type="Gene3D" id="3.30.70.270">
    <property type="match status" value="1"/>
</dbReference>
<dbReference type="Pfam" id="PF20966">
    <property type="entry name" value="MASE6"/>
    <property type="match status" value="1"/>
</dbReference>
<evidence type="ECO:0000256" key="2">
    <source>
        <dbReference type="ARBA" id="ARBA00034247"/>
    </source>
</evidence>
<feature type="domain" description="GGDEF" evidence="4">
    <location>
        <begin position="184"/>
        <end position="315"/>
    </location>
</feature>
<evidence type="ECO:0000256" key="1">
    <source>
        <dbReference type="ARBA" id="ARBA00012528"/>
    </source>
</evidence>
<dbReference type="Proteomes" id="UP000679722">
    <property type="component" value="Unassembled WGS sequence"/>
</dbReference>
<dbReference type="CDD" id="cd01949">
    <property type="entry name" value="GGDEF"/>
    <property type="match status" value="1"/>
</dbReference>
<dbReference type="InterPro" id="IPR000160">
    <property type="entry name" value="GGDEF_dom"/>
</dbReference>
<feature type="transmembrane region" description="Helical" evidence="3">
    <location>
        <begin position="114"/>
        <end position="136"/>
    </location>
</feature>
<keyword evidence="3" id="KW-1133">Transmembrane helix</keyword>
<evidence type="ECO:0000313" key="6">
    <source>
        <dbReference type="Proteomes" id="UP000679722"/>
    </source>
</evidence>
<dbReference type="InterPro" id="IPR043128">
    <property type="entry name" value="Rev_trsase/Diguanyl_cyclase"/>
</dbReference>
<feature type="transmembrane region" description="Helical" evidence="3">
    <location>
        <begin position="12"/>
        <end position="33"/>
    </location>
</feature>
<dbReference type="PANTHER" id="PTHR45138:SF9">
    <property type="entry name" value="DIGUANYLATE CYCLASE DGCM-RELATED"/>
    <property type="match status" value="1"/>
</dbReference>
<name>A0ABS5HCD0_9GAMM</name>
<dbReference type="SUPFAM" id="SSF55073">
    <property type="entry name" value="Nucleotide cyclase"/>
    <property type="match status" value="1"/>
</dbReference>
<reference evidence="5 6" key="1">
    <citation type="submission" date="2021-04" db="EMBL/GenBank/DDBJ databases">
        <authorList>
            <person name="Sun C."/>
        </authorList>
    </citation>
    <scope>NUCLEOTIDE SEQUENCE [LARGE SCALE GENOMIC DNA]</scope>
    <source>
        <strain evidence="5 6">A79</strain>
    </source>
</reference>
<feature type="transmembrane region" description="Helical" evidence="3">
    <location>
        <begin position="45"/>
        <end position="63"/>
    </location>
</feature>
<dbReference type="InterPro" id="IPR050469">
    <property type="entry name" value="Diguanylate_Cyclase"/>
</dbReference>
<dbReference type="SMART" id="SM00267">
    <property type="entry name" value="GGDEF"/>
    <property type="match status" value="1"/>
</dbReference>
<keyword evidence="3" id="KW-0812">Transmembrane</keyword>
<keyword evidence="6" id="KW-1185">Reference proteome</keyword>
<feature type="transmembrane region" description="Helical" evidence="3">
    <location>
        <begin position="90"/>
        <end position="108"/>
    </location>
</feature>
<organism evidence="5 6">
    <name type="scientific">Marinomonas vulgaris</name>
    <dbReference type="NCBI Taxonomy" id="2823372"/>
    <lineage>
        <taxon>Bacteria</taxon>
        <taxon>Pseudomonadati</taxon>
        <taxon>Pseudomonadota</taxon>
        <taxon>Gammaproteobacteria</taxon>
        <taxon>Oceanospirillales</taxon>
        <taxon>Oceanospirillaceae</taxon>
        <taxon>Marinomonas</taxon>
    </lineage>
</organism>
<accession>A0ABS5HCD0</accession>
<proteinExistence type="predicted"/>
<dbReference type="Pfam" id="PF00990">
    <property type="entry name" value="GGDEF"/>
    <property type="match status" value="1"/>
</dbReference>
<gene>
    <name evidence="5" type="ORF">J9B83_09320</name>
</gene>
<evidence type="ECO:0000313" key="5">
    <source>
        <dbReference type="EMBL" id="MBR7889140.1"/>
    </source>
</evidence>
<comment type="caution">
    <text evidence="5">The sequence shown here is derived from an EMBL/GenBank/DDBJ whole genome shotgun (WGS) entry which is preliminary data.</text>
</comment>
<dbReference type="InterPro" id="IPR029787">
    <property type="entry name" value="Nucleotide_cyclase"/>
</dbReference>
<dbReference type="NCBIfam" id="TIGR00254">
    <property type="entry name" value="GGDEF"/>
    <property type="match status" value="1"/>
</dbReference>
<dbReference type="PROSITE" id="PS50887">
    <property type="entry name" value="GGDEF"/>
    <property type="match status" value="1"/>
</dbReference>
<comment type="catalytic activity">
    <reaction evidence="2">
        <text>2 GTP = 3',3'-c-di-GMP + 2 diphosphate</text>
        <dbReference type="Rhea" id="RHEA:24898"/>
        <dbReference type="ChEBI" id="CHEBI:33019"/>
        <dbReference type="ChEBI" id="CHEBI:37565"/>
        <dbReference type="ChEBI" id="CHEBI:58805"/>
        <dbReference type="EC" id="2.7.7.65"/>
    </reaction>
</comment>
<evidence type="ECO:0000256" key="3">
    <source>
        <dbReference type="SAM" id="Phobius"/>
    </source>
</evidence>
<protein>
    <recommendedName>
        <fullName evidence="1">diguanylate cyclase</fullName>
        <ecNumber evidence="1">2.7.7.65</ecNumber>
    </recommendedName>
</protein>
<keyword evidence="3" id="KW-0472">Membrane</keyword>
<dbReference type="InterPro" id="IPR048435">
    <property type="entry name" value="MASE6"/>
</dbReference>
<dbReference type="EMBL" id="JAGSSV010000009">
    <property type="protein sequence ID" value="MBR7889140.1"/>
    <property type="molecule type" value="Genomic_DNA"/>
</dbReference>
<sequence>MLFFSVLNILMFNQTSVGVVEIFFGLLNLYFFYCAYHNTTQYWHTNLLMLSLTAVIFHTFSFADLRAGSVFWLLFLPPLFCLLSGAKYGFIYTLLLAIPAAIVLYVKSDTESYIAYRAVLNFVLTYFLSYFICYLYQSQYMARDIRLQKMAFQDPLTGAKNRHALKLFFNDFNKHQEPCLPEEERTHLLIIDIDYFKLVNDEFGHDVGDAVLVQMTELLHLYADSDTVYRIGGEEFLIVLREHTSSQTLNFAEALRKNVEETVFHSKKQDIKVTVSIGIAPLHQGQTFREFLKAADKNLYSAKHKGRNMVHCDALNNDTFADHKA</sequence>
<dbReference type="EC" id="2.7.7.65" evidence="1"/>
<evidence type="ECO:0000259" key="4">
    <source>
        <dbReference type="PROSITE" id="PS50887"/>
    </source>
</evidence>